<sequence length="329" mass="34163">HFFDYFSSPSTAIHLHPFIYTYLFDPVQVPSSGYVNEVNSCKVDEGGAGKWKGKQGSQVPGHQNELQSEGLKRTASRGRAGSGQEPRWPPPGSPPLGDTVGGPCADKAGSAVNGIGPAAPPQPTGDRGPHQGERGSCVSTANSAPPTAPFREGGGPGRRDSVLLPALRETHVVQSGDPRAALRAEGPALEVQDHDFQMPAPDYPPLRGSAGDTVDWEEKDGLPKSHPEEGPPAGLHPRAGAHGLNMPFPLKRSWDSLNEAVATEALSVGFKEEDAAQAVPRVDSRTGWEDAPGSTADGSGDAVDEDAAVAEALAALEAATAGEDADEAD</sequence>
<dbReference type="InterPro" id="IPR031528">
    <property type="entry name" value="C4orf19"/>
</dbReference>
<feature type="region of interest" description="Disordered" evidence="1">
    <location>
        <begin position="270"/>
        <end position="304"/>
    </location>
</feature>
<reference evidence="2" key="2">
    <citation type="submission" date="2025-08" db="UniProtKB">
        <authorList>
            <consortium name="Ensembl"/>
        </authorList>
    </citation>
    <scope>IDENTIFICATION</scope>
    <source>
        <strain evidence="2">breed Abyssinian</strain>
    </source>
</reference>
<protein>
    <submittedName>
        <fullName evidence="2">Uncharacterized protein</fullName>
    </submittedName>
</protein>
<feature type="region of interest" description="Disordered" evidence="1">
    <location>
        <begin position="188"/>
        <end position="246"/>
    </location>
</feature>
<dbReference type="PANTHER" id="PTHR16106:SF3">
    <property type="entry name" value="CHROMOSOME 4 OPEN READING FRAME 19"/>
    <property type="match status" value="1"/>
</dbReference>
<reference evidence="2" key="3">
    <citation type="submission" date="2025-09" db="UniProtKB">
        <authorList>
            <consortium name="Ensembl"/>
        </authorList>
    </citation>
    <scope>IDENTIFICATION</scope>
    <source>
        <strain evidence="2">breed Abyssinian</strain>
    </source>
</reference>
<keyword evidence="3" id="KW-1185">Reference proteome</keyword>
<organism evidence="2 3">
    <name type="scientific">Felis catus</name>
    <name type="common">Cat</name>
    <name type="synonym">Felis silvestris catus</name>
    <dbReference type="NCBI Taxonomy" id="9685"/>
    <lineage>
        <taxon>Eukaryota</taxon>
        <taxon>Metazoa</taxon>
        <taxon>Chordata</taxon>
        <taxon>Craniata</taxon>
        <taxon>Vertebrata</taxon>
        <taxon>Euteleostomi</taxon>
        <taxon>Mammalia</taxon>
        <taxon>Eutheria</taxon>
        <taxon>Laurasiatheria</taxon>
        <taxon>Carnivora</taxon>
        <taxon>Feliformia</taxon>
        <taxon>Felidae</taxon>
        <taxon>Felinae</taxon>
        <taxon>Felis</taxon>
    </lineage>
</organism>
<evidence type="ECO:0000313" key="3">
    <source>
        <dbReference type="Proteomes" id="UP000823872"/>
    </source>
</evidence>
<evidence type="ECO:0000256" key="1">
    <source>
        <dbReference type="SAM" id="MobiDB-lite"/>
    </source>
</evidence>
<dbReference type="GeneTree" id="ENSGT00390000013778"/>
<evidence type="ECO:0000313" key="2">
    <source>
        <dbReference type="Ensembl" id="ENSFCTP00005045660.1"/>
    </source>
</evidence>
<feature type="compositionally biased region" description="Polar residues" evidence="1">
    <location>
        <begin position="55"/>
        <end position="67"/>
    </location>
</feature>
<reference evidence="2 3" key="1">
    <citation type="submission" date="2021-02" db="EMBL/GenBank/DDBJ databases">
        <title>Safari Cat Assemblies.</title>
        <authorList>
            <person name="Bredemeyer K.R."/>
            <person name="Murphy W.J."/>
        </authorList>
    </citation>
    <scope>NUCLEOTIDE SEQUENCE [LARGE SCALE GENOMIC DNA]</scope>
</reference>
<dbReference type="PANTHER" id="PTHR16106">
    <property type="entry name" value="CHROMOSOME 4 OPEN READING FRAME 19"/>
    <property type="match status" value="1"/>
</dbReference>
<dbReference type="Proteomes" id="UP000823872">
    <property type="component" value="Chromosome B1"/>
</dbReference>
<feature type="compositionally biased region" description="Basic and acidic residues" evidence="1">
    <location>
        <begin position="219"/>
        <end position="229"/>
    </location>
</feature>
<dbReference type="Pfam" id="PF15770">
    <property type="entry name" value="DUF4699"/>
    <property type="match status" value="1"/>
</dbReference>
<name>A0ABI7ZEW1_FELCA</name>
<feature type="region of interest" description="Disordered" evidence="1">
    <location>
        <begin position="49"/>
        <end position="161"/>
    </location>
</feature>
<accession>A0ABI7ZEW1</accession>
<gene>
    <name evidence="2" type="primary">C4orf19</name>
</gene>
<dbReference type="Ensembl" id="ENSFCTT00005062490.1">
    <property type="protein sequence ID" value="ENSFCTP00005045660.1"/>
    <property type="gene ID" value="ENSFCTG00005021840.1"/>
</dbReference>
<proteinExistence type="predicted"/>